<evidence type="ECO:0000256" key="5">
    <source>
        <dbReference type="ARBA" id="ARBA00022491"/>
    </source>
</evidence>
<evidence type="ECO:0000256" key="8">
    <source>
        <dbReference type="ARBA" id="ARBA00023242"/>
    </source>
</evidence>
<feature type="compositionally biased region" description="Polar residues" evidence="9">
    <location>
        <begin position="56"/>
        <end position="73"/>
    </location>
</feature>
<gene>
    <name evidence="10" type="ORF">FRX48_06544</name>
</gene>
<protein>
    <submittedName>
        <fullName evidence="10">Uncharacterized protein</fullName>
    </submittedName>
</protein>
<keyword evidence="4" id="KW-0963">Cytoplasm</keyword>
<evidence type="ECO:0000256" key="2">
    <source>
        <dbReference type="ARBA" id="ARBA00004496"/>
    </source>
</evidence>
<dbReference type="InterPro" id="IPR013734">
    <property type="entry name" value="TF_Nrm1/Whi5"/>
</dbReference>
<evidence type="ECO:0000256" key="3">
    <source>
        <dbReference type="ARBA" id="ARBA00006922"/>
    </source>
</evidence>
<comment type="similarity">
    <text evidence="3">Belongs to the WHI5/NRM1 family.</text>
</comment>
<dbReference type="PANTHER" id="PTHR28246">
    <property type="entry name" value="G1-SPECIFIC TRANSCRIPTIONAL REPRESSOR WHI5-RELATED"/>
    <property type="match status" value="1"/>
</dbReference>
<evidence type="ECO:0000256" key="4">
    <source>
        <dbReference type="ARBA" id="ARBA00022490"/>
    </source>
</evidence>
<sequence>MLPLQHGPVMADIAPAGADAGQRNTYTKNIYAATLESGSQANAQTASYDERPMSPPTSTQLSSNEASQSSTWDYQRRAETPPTTVSNPSSQVQPQKVAQKVAQESKQRGTVSVRVLGPYPRNHPPPLDTNVAQRSVTHAIGPDAEYSHGQKRTANGETKSGGASSPRSPIPTTPRRHAKHASVSSNGSQIGELSAQLRTRLSYAMVKVQHGWQTRTISEVETLVSQNPSPISPSPISPSPISPSPSPPPPPAPLTLSTPPLHPHHHLPTGPPYLRPILRALHRRPQLPPPRPPPPPRLPHPPHNQLYSPSLTSPNPSAPTPQSPPTRTLPSPPPSTSTRATPPVAPSTRTRPPP</sequence>
<feature type="compositionally biased region" description="Pro residues" evidence="9">
    <location>
        <begin position="286"/>
        <end position="302"/>
    </location>
</feature>
<comment type="caution">
    <text evidence="10">The sequence shown here is derived from an EMBL/GenBank/DDBJ whole genome shotgun (WGS) entry which is preliminary data.</text>
</comment>
<dbReference type="GO" id="GO:0000082">
    <property type="term" value="P:G1/S transition of mitotic cell cycle"/>
    <property type="evidence" value="ECO:0007669"/>
    <property type="project" value="InterPro"/>
</dbReference>
<dbReference type="AlphaFoldDB" id="A0A5M8PKS4"/>
<keyword evidence="5" id="KW-0678">Repressor</keyword>
<evidence type="ECO:0000313" key="11">
    <source>
        <dbReference type="Proteomes" id="UP000324767"/>
    </source>
</evidence>
<feature type="compositionally biased region" description="Low complexity" evidence="9">
    <location>
        <begin position="336"/>
        <end position="354"/>
    </location>
</feature>
<organism evidence="10 11">
    <name type="scientific">Lasallia pustulata</name>
    <dbReference type="NCBI Taxonomy" id="136370"/>
    <lineage>
        <taxon>Eukaryota</taxon>
        <taxon>Fungi</taxon>
        <taxon>Dikarya</taxon>
        <taxon>Ascomycota</taxon>
        <taxon>Pezizomycotina</taxon>
        <taxon>Lecanoromycetes</taxon>
        <taxon>OSLEUM clade</taxon>
        <taxon>Umbilicariomycetidae</taxon>
        <taxon>Umbilicariales</taxon>
        <taxon>Umbilicariaceae</taxon>
        <taxon>Lasallia</taxon>
    </lineage>
</organism>
<feature type="compositionally biased region" description="Polar residues" evidence="9">
    <location>
        <begin position="36"/>
        <end position="47"/>
    </location>
</feature>
<keyword evidence="6" id="KW-0805">Transcription regulation</keyword>
<dbReference type="GO" id="GO:0003712">
    <property type="term" value="F:transcription coregulator activity"/>
    <property type="evidence" value="ECO:0007669"/>
    <property type="project" value="TreeGrafter"/>
</dbReference>
<comment type="subcellular location">
    <subcellularLocation>
        <location evidence="2">Cytoplasm</location>
    </subcellularLocation>
    <subcellularLocation>
        <location evidence="1">Nucleus</location>
    </subcellularLocation>
</comment>
<keyword evidence="8" id="KW-0539">Nucleus</keyword>
<feature type="region of interest" description="Disordered" evidence="9">
    <location>
        <begin position="36"/>
        <end position="190"/>
    </location>
</feature>
<feature type="compositionally biased region" description="Pro residues" evidence="9">
    <location>
        <begin position="230"/>
        <end position="253"/>
    </location>
</feature>
<dbReference type="OrthoDB" id="2359117at2759"/>
<accession>A0A5M8PKS4</accession>
<dbReference type="PANTHER" id="PTHR28246:SF1">
    <property type="entry name" value="G1-SPECIFIC TRANSCRIPTIONAL REPRESSOR WHI5-RELATED"/>
    <property type="match status" value="1"/>
</dbReference>
<feature type="compositionally biased region" description="Polar residues" evidence="9">
    <location>
        <begin position="152"/>
        <end position="163"/>
    </location>
</feature>
<evidence type="ECO:0000256" key="7">
    <source>
        <dbReference type="ARBA" id="ARBA00023163"/>
    </source>
</evidence>
<dbReference type="GO" id="GO:0033309">
    <property type="term" value="C:SBF transcription complex"/>
    <property type="evidence" value="ECO:0007669"/>
    <property type="project" value="TreeGrafter"/>
</dbReference>
<dbReference type="Proteomes" id="UP000324767">
    <property type="component" value="Unassembled WGS sequence"/>
</dbReference>
<evidence type="ECO:0000256" key="9">
    <source>
        <dbReference type="SAM" id="MobiDB-lite"/>
    </source>
</evidence>
<evidence type="ECO:0000313" key="10">
    <source>
        <dbReference type="EMBL" id="KAA6409931.1"/>
    </source>
</evidence>
<evidence type="ECO:0000256" key="6">
    <source>
        <dbReference type="ARBA" id="ARBA00023015"/>
    </source>
</evidence>
<proteinExistence type="inferred from homology"/>
<dbReference type="GO" id="GO:0005737">
    <property type="term" value="C:cytoplasm"/>
    <property type="evidence" value="ECO:0007669"/>
    <property type="project" value="UniProtKB-SubCell"/>
</dbReference>
<feature type="compositionally biased region" description="Low complexity" evidence="9">
    <location>
        <begin position="88"/>
        <end position="102"/>
    </location>
</feature>
<evidence type="ECO:0000256" key="1">
    <source>
        <dbReference type="ARBA" id="ARBA00004123"/>
    </source>
</evidence>
<dbReference type="InterPro" id="IPR039198">
    <property type="entry name" value="Srl3/Whi5"/>
</dbReference>
<dbReference type="EMBL" id="VXIT01000010">
    <property type="protein sequence ID" value="KAA6409931.1"/>
    <property type="molecule type" value="Genomic_DNA"/>
</dbReference>
<name>A0A5M8PKS4_9LECA</name>
<dbReference type="Pfam" id="PF08528">
    <property type="entry name" value="Whi5"/>
    <property type="match status" value="1"/>
</dbReference>
<keyword evidence="7" id="KW-0804">Transcription</keyword>
<reference evidence="10 11" key="1">
    <citation type="submission" date="2019-09" db="EMBL/GenBank/DDBJ databases">
        <title>The hologenome of the rock-dwelling lichen Lasallia pustulata.</title>
        <authorList>
            <person name="Greshake Tzovaras B."/>
            <person name="Segers F."/>
            <person name="Bicker A."/>
            <person name="Dal Grande F."/>
            <person name="Otte J."/>
            <person name="Hankeln T."/>
            <person name="Schmitt I."/>
            <person name="Ebersberger I."/>
        </authorList>
    </citation>
    <scope>NUCLEOTIDE SEQUENCE [LARGE SCALE GENOMIC DNA]</scope>
    <source>
        <strain evidence="10">A1-1</strain>
    </source>
</reference>
<feature type="region of interest" description="Disordered" evidence="9">
    <location>
        <begin position="224"/>
        <end position="354"/>
    </location>
</feature>